<dbReference type="InterPro" id="IPR004852">
    <property type="entry name" value="Di-haem_cyt_c_peroxidsae"/>
</dbReference>
<dbReference type="GO" id="GO:0009055">
    <property type="term" value="F:electron transfer activity"/>
    <property type="evidence" value="ECO:0007669"/>
    <property type="project" value="InterPro"/>
</dbReference>
<evidence type="ECO:0000256" key="7">
    <source>
        <dbReference type="PROSITE-ProRule" id="PRU00433"/>
    </source>
</evidence>
<keyword evidence="4" id="KW-0732">Signal</keyword>
<sequence>MKENQIMNNSKKVNFSERGRSKNAVSSFFSVKGYGLLAGIVAVMLVVGMIMGYASAKSKTDSNKDPELSNIELLGKYVFFDKISSPSRMACVTCHDPATGGTGGVSGVNLHQVAITGANPHTVGNLKPPTNAYASLIVPLFRPCPFGVPGICGGNFWNGRAEGNAVALFPAGATKHIGEEIFYDTGGTKFTNSEILGYSIYFGPTADQALNPMPNPVEQNIDRQAVCNHVANAKYAKLYKDVWGVKIDCSSDVVAIKADDVTEEKAFDISFKRIMLAVCAWQASADLNSFSSKRDKALAEEADGKFPLGGLTDQENLGHDLFYGVTSLLNPTGKSAGCAGCHSDNPGTDTGEEPKQLYADDGYHNIGVPRNPEIPPTFKDDGTFIDPDLGLAGLTGVNGDNSNGGCSAPGFRRNCDHRGFQKTATLRNVDKRPGQGFTKAYTHNGWFKSLESIVHFYNTGFIGQSTANSFGITRCPDGIETEKDALANNCWPAPAFANPNQPGSPTFGAVLGGGRFGDLGLTLDEEAAIVAYLKTLTDTYTPKAPKPYK</sequence>
<feature type="domain" description="Cytochrome c" evidence="9">
    <location>
        <begin position="313"/>
        <end position="537"/>
    </location>
</feature>
<dbReference type="GO" id="GO:0004130">
    <property type="term" value="F:cytochrome-c peroxidase activity"/>
    <property type="evidence" value="ECO:0007669"/>
    <property type="project" value="TreeGrafter"/>
</dbReference>
<keyword evidence="8" id="KW-0812">Transmembrane</keyword>
<evidence type="ECO:0000256" key="5">
    <source>
        <dbReference type="ARBA" id="ARBA00023002"/>
    </source>
</evidence>
<keyword evidence="2 7" id="KW-0349">Heme</keyword>
<dbReference type="InterPro" id="IPR036909">
    <property type="entry name" value="Cyt_c-like_dom_sf"/>
</dbReference>
<keyword evidence="6 7" id="KW-0408">Iron</keyword>
<evidence type="ECO:0000256" key="3">
    <source>
        <dbReference type="ARBA" id="ARBA00022723"/>
    </source>
</evidence>
<comment type="subcellular location">
    <subcellularLocation>
        <location evidence="1">Cell envelope</location>
    </subcellularLocation>
</comment>
<dbReference type="AlphaFoldDB" id="A0A9W6D5U0"/>
<keyword evidence="5" id="KW-0560">Oxidoreductase</keyword>
<evidence type="ECO:0000256" key="6">
    <source>
        <dbReference type="ARBA" id="ARBA00023004"/>
    </source>
</evidence>
<dbReference type="RefSeq" id="WP_281793188.1">
    <property type="nucleotide sequence ID" value="NZ_BSDR01000001.1"/>
</dbReference>
<dbReference type="PROSITE" id="PS51007">
    <property type="entry name" value="CYTC"/>
    <property type="match status" value="1"/>
</dbReference>
<protein>
    <submittedName>
        <fullName evidence="10">Methylamine utilization protein</fullName>
    </submittedName>
</protein>
<evidence type="ECO:0000313" key="11">
    <source>
        <dbReference type="Proteomes" id="UP001144372"/>
    </source>
</evidence>
<evidence type="ECO:0000256" key="4">
    <source>
        <dbReference type="ARBA" id="ARBA00022729"/>
    </source>
</evidence>
<keyword evidence="11" id="KW-1185">Reference proteome</keyword>
<comment type="caution">
    <text evidence="10">The sequence shown here is derived from an EMBL/GenBank/DDBJ whole genome shotgun (WGS) entry which is preliminary data.</text>
</comment>
<evidence type="ECO:0000313" key="10">
    <source>
        <dbReference type="EMBL" id="GLI33911.1"/>
    </source>
</evidence>
<dbReference type="PANTHER" id="PTHR30600:SF10">
    <property type="entry name" value="BLL6722 PROTEIN"/>
    <property type="match status" value="1"/>
</dbReference>
<evidence type="ECO:0000259" key="9">
    <source>
        <dbReference type="PROSITE" id="PS51007"/>
    </source>
</evidence>
<keyword evidence="3 7" id="KW-0479">Metal-binding</keyword>
<keyword evidence="8" id="KW-0472">Membrane</keyword>
<dbReference type="Pfam" id="PF03150">
    <property type="entry name" value="CCP_MauG"/>
    <property type="match status" value="1"/>
</dbReference>
<dbReference type="InterPro" id="IPR051395">
    <property type="entry name" value="Cytochrome_c_Peroxidase/MauG"/>
</dbReference>
<dbReference type="Gene3D" id="1.10.760.10">
    <property type="entry name" value="Cytochrome c-like domain"/>
    <property type="match status" value="2"/>
</dbReference>
<accession>A0A9W6D5U0</accession>
<dbReference type="EMBL" id="BSDR01000001">
    <property type="protein sequence ID" value="GLI33911.1"/>
    <property type="molecule type" value="Genomic_DNA"/>
</dbReference>
<dbReference type="SUPFAM" id="SSF46626">
    <property type="entry name" value="Cytochrome c"/>
    <property type="match status" value="2"/>
</dbReference>
<evidence type="ECO:0000256" key="1">
    <source>
        <dbReference type="ARBA" id="ARBA00004196"/>
    </source>
</evidence>
<dbReference type="PANTHER" id="PTHR30600">
    <property type="entry name" value="CYTOCHROME C PEROXIDASE-RELATED"/>
    <property type="match status" value="1"/>
</dbReference>
<reference evidence="10" key="1">
    <citation type="submission" date="2022-12" db="EMBL/GenBank/DDBJ databases">
        <title>Reference genome sequencing for broad-spectrum identification of bacterial and archaeal isolates by mass spectrometry.</title>
        <authorList>
            <person name="Sekiguchi Y."/>
            <person name="Tourlousse D.M."/>
        </authorList>
    </citation>
    <scope>NUCLEOTIDE SEQUENCE</scope>
    <source>
        <strain evidence="10">ASRB1</strain>
    </source>
</reference>
<dbReference type="Proteomes" id="UP001144372">
    <property type="component" value="Unassembled WGS sequence"/>
</dbReference>
<evidence type="ECO:0000256" key="8">
    <source>
        <dbReference type="SAM" id="Phobius"/>
    </source>
</evidence>
<dbReference type="GO" id="GO:0030313">
    <property type="term" value="C:cell envelope"/>
    <property type="evidence" value="ECO:0007669"/>
    <property type="project" value="UniProtKB-SubCell"/>
</dbReference>
<gene>
    <name evidence="10" type="ORF">DAMNIGENAA_13440</name>
</gene>
<keyword evidence="8" id="KW-1133">Transmembrane helix</keyword>
<name>A0A9W6D5U0_9BACT</name>
<organism evidence="10 11">
    <name type="scientific">Desulforhabdus amnigena</name>
    <dbReference type="NCBI Taxonomy" id="40218"/>
    <lineage>
        <taxon>Bacteria</taxon>
        <taxon>Pseudomonadati</taxon>
        <taxon>Thermodesulfobacteriota</taxon>
        <taxon>Syntrophobacteria</taxon>
        <taxon>Syntrophobacterales</taxon>
        <taxon>Syntrophobacteraceae</taxon>
        <taxon>Desulforhabdus</taxon>
    </lineage>
</organism>
<evidence type="ECO:0000256" key="2">
    <source>
        <dbReference type="ARBA" id="ARBA00022617"/>
    </source>
</evidence>
<proteinExistence type="predicted"/>
<dbReference type="GO" id="GO:0046872">
    <property type="term" value="F:metal ion binding"/>
    <property type="evidence" value="ECO:0007669"/>
    <property type="project" value="UniProtKB-KW"/>
</dbReference>
<feature type="transmembrane region" description="Helical" evidence="8">
    <location>
        <begin position="34"/>
        <end position="54"/>
    </location>
</feature>
<dbReference type="GO" id="GO:0020037">
    <property type="term" value="F:heme binding"/>
    <property type="evidence" value="ECO:0007669"/>
    <property type="project" value="InterPro"/>
</dbReference>
<dbReference type="InterPro" id="IPR009056">
    <property type="entry name" value="Cyt_c-like_dom"/>
</dbReference>